<dbReference type="OrthoDB" id="10625446at2759"/>
<proteinExistence type="predicted"/>
<dbReference type="AlphaFoldDB" id="A0A3M7LYR7"/>
<reference evidence="1 2" key="1">
    <citation type="journal article" date="2014" name="PLoS ONE">
        <title>De novo Genome Assembly of the Fungal Plant Pathogen Pyrenophora semeniperda.</title>
        <authorList>
            <person name="Soliai M.M."/>
            <person name="Meyer S.E."/>
            <person name="Udall J.A."/>
            <person name="Elzinga D.E."/>
            <person name="Hermansen R.A."/>
            <person name="Bodily P.M."/>
            <person name="Hart A.A."/>
            <person name="Coleman C.E."/>
        </authorList>
    </citation>
    <scope>NUCLEOTIDE SEQUENCE [LARGE SCALE GENOMIC DNA]</scope>
    <source>
        <strain evidence="1 2">CCB06</strain>
        <tissue evidence="1">Mycelium</tissue>
    </source>
</reference>
<dbReference type="EMBL" id="KE747810">
    <property type="protein sequence ID" value="RMZ67383.1"/>
    <property type="molecule type" value="Genomic_DNA"/>
</dbReference>
<keyword evidence="2" id="KW-1185">Reference proteome</keyword>
<evidence type="ECO:0000313" key="1">
    <source>
        <dbReference type="EMBL" id="RMZ67383.1"/>
    </source>
</evidence>
<gene>
    <name evidence="1" type="ORF">GMOD_00001298</name>
</gene>
<name>A0A3M7LYR7_9PLEO</name>
<organism evidence="1 2">
    <name type="scientific">Pyrenophora seminiperda CCB06</name>
    <dbReference type="NCBI Taxonomy" id="1302712"/>
    <lineage>
        <taxon>Eukaryota</taxon>
        <taxon>Fungi</taxon>
        <taxon>Dikarya</taxon>
        <taxon>Ascomycota</taxon>
        <taxon>Pezizomycotina</taxon>
        <taxon>Dothideomycetes</taxon>
        <taxon>Pleosporomycetidae</taxon>
        <taxon>Pleosporales</taxon>
        <taxon>Pleosporineae</taxon>
        <taxon>Pleosporaceae</taxon>
        <taxon>Pyrenophora</taxon>
    </lineage>
</organism>
<accession>A0A3M7LYR7</accession>
<evidence type="ECO:0000313" key="2">
    <source>
        <dbReference type="Proteomes" id="UP000265663"/>
    </source>
</evidence>
<sequence>MMVLRTATNVSGRRLTPPTTVDITLPSMFSSLEPVWFSGPYAISQDEADYADLLTDVSEVDELYAEKMEYANTEEEQLVCPPFSSFFGGEVSVERLFDAEMPLASDEELWRRSVFDPIAAPIVVPTLIPGEVAALEIELLDVSELEQLPTAAVPGFCDPVAAWADFEALPVAHQLVEEEIEVAGATKREGRSLIPAMTLLQSSAPEAGPVVDTEEQEQKMNSLDLLTANPTCSLEHDPVLRHITAHAFLPCPDLYDNIDIDEGMEELVNDDRFGGDGNADELDGEFLDDEVEDFLRVGVFFDAAAGSMVAFVTLHQLLYPTTCIAEYPFITFGEEPTDNNNKEVSDMSDSDVDDVSYMGYTVLKQLLQTKQPS</sequence>
<dbReference type="Proteomes" id="UP000265663">
    <property type="component" value="Unassembled WGS sequence"/>
</dbReference>
<protein>
    <submittedName>
        <fullName evidence="1">D-lactate dehydrogenase</fullName>
    </submittedName>
</protein>